<feature type="transmembrane region" description="Helical" evidence="6">
    <location>
        <begin position="257"/>
        <end position="279"/>
    </location>
</feature>
<dbReference type="InterPro" id="IPR002549">
    <property type="entry name" value="AI-2E-like"/>
</dbReference>
<evidence type="ECO:0000256" key="1">
    <source>
        <dbReference type="ARBA" id="ARBA00004141"/>
    </source>
</evidence>
<organism evidence="7 8">
    <name type="scientific">Candidatus Undinarchaeum marinum</name>
    <dbReference type="NCBI Taxonomy" id="2756141"/>
    <lineage>
        <taxon>Archaea</taxon>
        <taxon>Candidatus Undinarchaeota</taxon>
        <taxon>Candidatus Undinarchaeia</taxon>
        <taxon>Candidatus Undinarchaeales</taxon>
        <taxon>Candidatus Undinarchaeaceae</taxon>
        <taxon>Candidatus Undinarchaeum</taxon>
    </lineage>
</organism>
<feature type="transmembrane region" description="Helical" evidence="6">
    <location>
        <begin position="230"/>
        <end position="251"/>
    </location>
</feature>
<accession>A0A832UYK0</accession>
<evidence type="ECO:0000256" key="3">
    <source>
        <dbReference type="ARBA" id="ARBA00022692"/>
    </source>
</evidence>
<reference evidence="7 8" key="1">
    <citation type="journal article" name="Nat. Commun.">
        <title>Undinarchaeota illuminate DPANN phylogeny and the impact of gene transfer on archaeal evolution.</title>
        <authorList>
            <person name="Dombrowski N."/>
            <person name="Williams T.A."/>
            <person name="Sun J."/>
            <person name="Woodcroft B.J."/>
            <person name="Lee J.H."/>
            <person name="Minh B.Q."/>
            <person name="Rinke C."/>
            <person name="Spang A."/>
        </authorList>
    </citation>
    <scope>NUCLEOTIDE SEQUENCE [LARGE SCALE GENOMIC DNA]</scope>
    <source>
        <strain evidence="7">MAG_bin17</strain>
    </source>
</reference>
<evidence type="ECO:0000256" key="4">
    <source>
        <dbReference type="ARBA" id="ARBA00022989"/>
    </source>
</evidence>
<evidence type="ECO:0000313" key="8">
    <source>
        <dbReference type="Proteomes" id="UP000604391"/>
    </source>
</evidence>
<keyword evidence="4 6" id="KW-1133">Transmembrane helix</keyword>
<proteinExistence type="inferred from homology"/>
<comment type="subcellular location">
    <subcellularLocation>
        <location evidence="1">Membrane</location>
        <topology evidence="1">Multi-pass membrane protein</topology>
    </subcellularLocation>
</comment>
<dbReference type="GO" id="GO:0016020">
    <property type="term" value="C:membrane"/>
    <property type="evidence" value="ECO:0007669"/>
    <property type="project" value="UniProtKB-SubCell"/>
</dbReference>
<dbReference type="AlphaFoldDB" id="A0A832UYK0"/>
<feature type="transmembrane region" description="Helical" evidence="6">
    <location>
        <begin position="60"/>
        <end position="87"/>
    </location>
</feature>
<keyword evidence="8" id="KW-1185">Reference proteome</keyword>
<evidence type="ECO:0000256" key="5">
    <source>
        <dbReference type="ARBA" id="ARBA00023136"/>
    </source>
</evidence>
<protein>
    <submittedName>
        <fullName evidence="7">AI-2E family transporter</fullName>
    </submittedName>
</protein>
<feature type="transmembrane region" description="Helical" evidence="6">
    <location>
        <begin position="146"/>
        <end position="166"/>
    </location>
</feature>
<evidence type="ECO:0000256" key="6">
    <source>
        <dbReference type="SAM" id="Phobius"/>
    </source>
</evidence>
<comment type="similarity">
    <text evidence="2">Belongs to the autoinducer-2 exporter (AI-2E) (TC 2.A.86) family.</text>
</comment>
<dbReference type="Proteomes" id="UP000604391">
    <property type="component" value="Unassembled WGS sequence"/>
</dbReference>
<gene>
    <name evidence="7" type="ORF">H1011_02365</name>
</gene>
<keyword evidence="5 6" id="KW-0472">Membrane</keyword>
<feature type="transmembrane region" description="Helical" evidence="6">
    <location>
        <begin position="196"/>
        <end position="223"/>
    </location>
</feature>
<dbReference type="Pfam" id="PF01594">
    <property type="entry name" value="AI-2E_transport"/>
    <property type="match status" value="1"/>
</dbReference>
<comment type="caution">
    <text evidence="7">The sequence shown here is derived from an EMBL/GenBank/DDBJ whole genome shotgun (WGS) entry which is preliminary data.</text>
</comment>
<dbReference type="EMBL" id="DVAD01000014">
    <property type="protein sequence ID" value="HIJ99643.1"/>
    <property type="molecule type" value="Genomic_DNA"/>
</dbReference>
<evidence type="ECO:0000256" key="2">
    <source>
        <dbReference type="ARBA" id="ARBA00009773"/>
    </source>
</evidence>
<feature type="transmembrane region" description="Helical" evidence="6">
    <location>
        <begin position="322"/>
        <end position="339"/>
    </location>
</feature>
<dbReference type="PANTHER" id="PTHR21716:SF4">
    <property type="entry name" value="TRANSMEMBRANE PROTEIN 245"/>
    <property type="match status" value="1"/>
</dbReference>
<evidence type="ECO:0000313" key="7">
    <source>
        <dbReference type="EMBL" id="HIJ99643.1"/>
    </source>
</evidence>
<feature type="transmembrane region" description="Helical" evidence="6">
    <location>
        <begin position="300"/>
        <end position="316"/>
    </location>
</feature>
<sequence>MAIHRWRFIGIFILLAILGGAAMVMWNFVGLLLISFAMAYIIYPLAGYFSGGDRKAGRKYLTACLSSVLLVALPVIYILIYSLNVILQWLIENFGMIQSGSFTEGLKSGLDSAGFGVVSERLGSELGRLISSATDAVWSQVIQPTWFLETSISLALFFVATFYFLYEGPRLMELIRNHIPSREKFLHELMSTIDKIFYGLFIGHLLTSVIIAGLAAIGFWAILRPPLLTLGFLVGMMFVVSFLPLIGPWLMYVPMGLWYMILLPGGTMSGILILIYGALMLTIVPDFYIRPKLVRRDADIHPLLILLGFFGGPFVMGFKGIIIGPLVLGLAQAIVMLYIEKRHMLEDLFSRV</sequence>
<name>A0A832UYK0_9ARCH</name>
<dbReference type="PANTHER" id="PTHR21716">
    <property type="entry name" value="TRANSMEMBRANE PROTEIN"/>
    <property type="match status" value="1"/>
</dbReference>
<keyword evidence="3 6" id="KW-0812">Transmembrane</keyword>
<feature type="transmembrane region" description="Helical" evidence="6">
    <location>
        <begin position="12"/>
        <end position="40"/>
    </location>
</feature>